<sequence>MSQRSPASPGFSNFAPTVPKSALLLSAESKALCLLAAGQSADQRIRLFLAACLDHCVAGARGNTGLPAAVRPGLEAICRSAASKHVKSSTSASLADAAANRLHEALVTLLKAVLGHSLSPDLSVFRGRADFALARLRLLHLLDVASSNPHHETGPQLQSRHDDRVSTCGACMSRQIVVSSIVEVLLDHRERRHVTTEEGADAWAEDGASLLAAALVRTLAGLHHTCLADDPRSKHRDWCAACTTLAAPWDRASDVGSQERHAERAANPLLETLLKAAAEYSQAFLEASGSDVTSMERLGLGVAPWSSIGWSSEPPPLSLEAAHAAVEALFCD</sequence>
<name>A0A7S1AQU9_NOCSC</name>
<dbReference type="AlphaFoldDB" id="A0A7S1AQU9"/>
<dbReference type="EMBL" id="HBFQ01050948">
    <property type="protein sequence ID" value="CAD8861952.1"/>
    <property type="molecule type" value="Transcribed_RNA"/>
</dbReference>
<accession>A0A7S1AQU9</accession>
<protein>
    <submittedName>
        <fullName evidence="1">Uncharacterized protein</fullName>
    </submittedName>
</protein>
<reference evidence="1" key="1">
    <citation type="submission" date="2021-01" db="EMBL/GenBank/DDBJ databases">
        <authorList>
            <person name="Corre E."/>
            <person name="Pelletier E."/>
            <person name="Niang G."/>
            <person name="Scheremetjew M."/>
            <person name="Finn R."/>
            <person name="Kale V."/>
            <person name="Holt S."/>
            <person name="Cochrane G."/>
            <person name="Meng A."/>
            <person name="Brown T."/>
            <person name="Cohen L."/>
        </authorList>
    </citation>
    <scope>NUCLEOTIDE SEQUENCE</scope>
</reference>
<organism evidence="1">
    <name type="scientific">Noctiluca scintillans</name>
    <name type="common">Sea sparkle</name>
    <name type="synonym">Red tide dinoflagellate</name>
    <dbReference type="NCBI Taxonomy" id="2966"/>
    <lineage>
        <taxon>Eukaryota</taxon>
        <taxon>Sar</taxon>
        <taxon>Alveolata</taxon>
        <taxon>Dinophyceae</taxon>
        <taxon>Noctilucales</taxon>
        <taxon>Noctilucaceae</taxon>
        <taxon>Noctiluca</taxon>
    </lineage>
</organism>
<gene>
    <name evidence="1" type="ORF">NSCI0253_LOCUS36307</name>
</gene>
<proteinExistence type="predicted"/>
<evidence type="ECO:0000313" key="1">
    <source>
        <dbReference type="EMBL" id="CAD8861952.1"/>
    </source>
</evidence>